<reference evidence="2" key="1">
    <citation type="journal article" date="2019" name="Int. J. Syst. Evol. Microbiol.">
        <title>The Global Catalogue of Microorganisms (GCM) 10K type strain sequencing project: providing services to taxonomists for standard genome sequencing and annotation.</title>
        <authorList>
            <consortium name="The Broad Institute Genomics Platform"/>
            <consortium name="The Broad Institute Genome Sequencing Center for Infectious Disease"/>
            <person name="Wu L."/>
            <person name="Ma J."/>
        </authorList>
    </citation>
    <scope>NUCLEOTIDE SEQUENCE [LARGE SCALE GENOMIC DNA]</scope>
    <source>
        <strain evidence="2">WYCCWR 12678</strain>
    </source>
</reference>
<dbReference type="Proteomes" id="UP001596002">
    <property type="component" value="Unassembled WGS sequence"/>
</dbReference>
<evidence type="ECO:0000313" key="1">
    <source>
        <dbReference type="EMBL" id="MFC4769258.1"/>
    </source>
</evidence>
<keyword evidence="2" id="KW-1185">Reference proteome</keyword>
<evidence type="ECO:0000313" key="2">
    <source>
        <dbReference type="Proteomes" id="UP001596002"/>
    </source>
</evidence>
<protein>
    <submittedName>
        <fullName evidence="1">Uncharacterized protein</fullName>
    </submittedName>
</protein>
<dbReference type="RefSeq" id="WP_380027570.1">
    <property type="nucleotide sequence ID" value="NZ_JBHSHC010000120.1"/>
</dbReference>
<sequence>MAAEQTVNYTIRKMERCVCATFVYGEDSLNSPYFTVYFIANNSGVITVYDKSTPTGNASGDGTEMYIDQLKSASMEVKKGHNKYDILQFIYDELSRIGEKLQNEGRPLLDSDVAKLMTKLGSKFSA</sequence>
<dbReference type="EMBL" id="JBHSHC010000120">
    <property type="protein sequence ID" value="MFC4769258.1"/>
    <property type="molecule type" value="Genomic_DNA"/>
</dbReference>
<organism evidence="1 2">
    <name type="scientific">Effusibacillus consociatus</name>
    <dbReference type="NCBI Taxonomy" id="1117041"/>
    <lineage>
        <taxon>Bacteria</taxon>
        <taxon>Bacillati</taxon>
        <taxon>Bacillota</taxon>
        <taxon>Bacilli</taxon>
        <taxon>Bacillales</taxon>
        <taxon>Alicyclobacillaceae</taxon>
        <taxon>Effusibacillus</taxon>
    </lineage>
</organism>
<accession>A0ABV9Q5W0</accession>
<gene>
    <name evidence="1" type="ORF">ACFO8Q_18165</name>
</gene>
<comment type="caution">
    <text evidence="1">The sequence shown here is derived from an EMBL/GenBank/DDBJ whole genome shotgun (WGS) entry which is preliminary data.</text>
</comment>
<proteinExistence type="predicted"/>
<name>A0ABV9Q5W0_9BACL</name>